<dbReference type="GO" id="GO:0016628">
    <property type="term" value="F:oxidoreductase activity, acting on the CH-CH group of donors, NAD or NADP as acceptor"/>
    <property type="evidence" value="ECO:0007669"/>
    <property type="project" value="UniProtKB-ARBA"/>
</dbReference>
<sequence>MTAPTLFTPLQLGALQLPNRMVMAPLTRSRAQQPGDIPGEMNARYYAQRASAGLIVSEATQISRQGQGYAFTPGIYTDAQVAGWKIVTDAVHAAGGHMAMQLWHVGRISHHLLQQDGQAPVAPSALRSDTGESFVVLPDEGPKRVPCDMPRALETAEIPGIIADYRRAAERALQAGFDLLELHSANGYLLQQFLATNANQRTDQYGGSLENRARIVLEAIDALIAVAGANRVGVRISPHFNRHDIQDVQTEEIHLYLAQEFNRRGIAYIHIAEPDWAGGPALTDEFRKKLRAAYAGRIIVCGNYTRESAEARLASGLADAVAFGRPFIANPDLVARFQQGAALNKPNPATFYGGGEAGYTDYPSLDATPATV</sequence>
<comment type="caution">
    <text evidence="5">The sequence shown here is derived from an EMBL/GenBank/DDBJ whole genome shotgun (WGS) entry which is preliminary data.</text>
</comment>
<dbReference type="RefSeq" id="WP_276729850.1">
    <property type="nucleotide sequence ID" value="NZ_JAFKMR010000016.1"/>
</dbReference>
<dbReference type="CDD" id="cd02933">
    <property type="entry name" value="OYE_like_FMN"/>
    <property type="match status" value="1"/>
</dbReference>
<evidence type="ECO:0000259" key="4">
    <source>
        <dbReference type="Pfam" id="PF00724"/>
    </source>
</evidence>
<accession>A0A8I1MW73</accession>
<evidence type="ECO:0000256" key="1">
    <source>
        <dbReference type="ARBA" id="ARBA00001917"/>
    </source>
</evidence>
<dbReference type="InterPro" id="IPR045247">
    <property type="entry name" value="Oye-like"/>
</dbReference>
<reference evidence="5" key="1">
    <citation type="submission" date="2021-02" db="EMBL/GenBank/DDBJ databases">
        <title>Thiocyanate and organic carbon inputs drive convergent selection for specific autotrophic Afipia and Thiobacillus strains within complex microbiomes.</title>
        <authorList>
            <person name="Huddy R.J."/>
            <person name="Sachdeva R."/>
            <person name="Kadzinga F."/>
            <person name="Kantor R.S."/>
            <person name="Harrison S.T.L."/>
            <person name="Banfield J.F."/>
        </authorList>
    </citation>
    <scope>NUCLEOTIDE SEQUENCE</scope>
    <source>
        <strain evidence="5">SCN18_13_7_16_R3_B_64_19</strain>
    </source>
</reference>
<proteinExistence type="inferred from homology"/>
<dbReference type="InterPro" id="IPR013785">
    <property type="entry name" value="Aldolase_TIM"/>
</dbReference>
<name>A0A8I1MW73_THIA3</name>
<gene>
    <name evidence="5" type="ORF">J0I24_08135</name>
</gene>
<dbReference type="Gene3D" id="3.20.20.70">
    <property type="entry name" value="Aldolase class I"/>
    <property type="match status" value="1"/>
</dbReference>
<dbReference type="GO" id="GO:0005829">
    <property type="term" value="C:cytosol"/>
    <property type="evidence" value="ECO:0007669"/>
    <property type="project" value="TreeGrafter"/>
</dbReference>
<dbReference type="NCBIfam" id="NF007899">
    <property type="entry name" value="PRK10605.1"/>
    <property type="match status" value="1"/>
</dbReference>
<comment type="similarity">
    <text evidence="2">Belongs to the NADH:flavin oxidoreductase/NADH oxidase family.</text>
</comment>
<evidence type="ECO:0000313" key="5">
    <source>
        <dbReference type="EMBL" id="MBN8744269.1"/>
    </source>
</evidence>
<evidence type="ECO:0000256" key="2">
    <source>
        <dbReference type="ARBA" id="ARBA00005979"/>
    </source>
</evidence>
<dbReference type="EMBL" id="JAFKMR010000016">
    <property type="protein sequence ID" value="MBN8744269.1"/>
    <property type="molecule type" value="Genomic_DNA"/>
</dbReference>
<comment type="cofactor">
    <cofactor evidence="1">
        <name>FMN</name>
        <dbReference type="ChEBI" id="CHEBI:58210"/>
    </cofactor>
</comment>
<dbReference type="PANTHER" id="PTHR22893:SF91">
    <property type="entry name" value="NADPH DEHYDROGENASE 2-RELATED"/>
    <property type="match status" value="1"/>
</dbReference>
<dbReference type="Proteomes" id="UP000664800">
    <property type="component" value="Unassembled WGS sequence"/>
</dbReference>
<dbReference type="Pfam" id="PF00724">
    <property type="entry name" value="Oxidored_FMN"/>
    <property type="match status" value="1"/>
</dbReference>
<dbReference type="AlphaFoldDB" id="A0A8I1MW73"/>
<keyword evidence="3" id="KW-0560">Oxidoreductase</keyword>
<feature type="domain" description="NADH:flavin oxidoreductase/NADH oxidase N-terminal" evidence="4">
    <location>
        <begin position="6"/>
        <end position="343"/>
    </location>
</feature>
<dbReference type="FunFam" id="3.20.20.70:FF:000059">
    <property type="entry name" value="N-ethylmaleimide reductase, FMN-linked"/>
    <property type="match status" value="1"/>
</dbReference>
<dbReference type="GO" id="GO:0010181">
    <property type="term" value="F:FMN binding"/>
    <property type="evidence" value="ECO:0007669"/>
    <property type="project" value="InterPro"/>
</dbReference>
<dbReference type="SUPFAM" id="SSF51395">
    <property type="entry name" value="FMN-linked oxidoreductases"/>
    <property type="match status" value="1"/>
</dbReference>
<evidence type="ECO:0000313" key="6">
    <source>
        <dbReference type="Proteomes" id="UP000664800"/>
    </source>
</evidence>
<dbReference type="InterPro" id="IPR001155">
    <property type="entry name" value="OxRdtase_FMN_N"/>
</dbReference>
<organism evidence="5 6">
    <name type="scientific">Thiomonas arsenitoxydans (strain DSM 22701 / CIP 110005 / 3As)</name>
    <dbReference type="NCBI Taxonomy" id="426114"/>
    <lineage>
        <taxon>Bacteria</taxon>
        <taxon>Pseudomonadati</taxon>
        <taxon>Pseudomonadota</taxon>
        <taxon>Betaproteobacteria</taxon>
        <taxon>Burkholderiales</taxon>
        <taxon>Thiomonas</taxon>
    </lineage>
</organism>
<evidence type="ECO:0000256" key="3">
    <source>
        <dbReference type="ARBA" id="ARBA00023002"/>
    </source>
</evidence>
<protein>
    <submittedName>
        <fullName evidence="5">Alkene reductase</fullName>
    </submittedName>
</protein>
<dbReference type="PANTHER" id="PTHR22893">
    <property type="entry name" value="NADH OXIDOREDUCTASE-RELATED"/>
    <property type="match status" value="1"/>
</dbReference>